<evidence type="ECO:0000256" key="6">
    <source>
        <dbReference type="ARBA" id="ARBA00023004"/>
    </source>
</evidence>
<comment type="cofactor">
    <cofactor evidence="1">
        <name>heme b</name>
        <dbReference type="ChEBI" id="CHEBI:60344"/>
    </cofactor>
</comment>
<dbReference type="Proteomes" id="UP000192907">
    <property type="component" value="Unassembled WGS sequence"/>
</dbReference>
<feature type="signal peptide" evidence="9">
    <location>
        <begin position="1"/>
        <end position="21"/>
    </location>
</feature>
<dbReference type="AlphaFoldDB" id="A0A1Y6CCS4"/>
<protein>
    <submittedName>
        <fullName evidence="11">Peroxidase</fullName>
    </submittedName>
</protein>
<evidence type="ECO:0000256" key="4">
    <source>
        <dbReference type="ARBA" id="ARBA00022723"/>
    </source>
</evidence>
<keyword evidence="5" id="KW-0560">Oxidoreductase</keyword>
<evidence type="ECO:0000259" key="10">
    <source>
        <dbReference type="Pfam" id="PF00141"/>
    </source>
</evidence>
<dbReference type="PRINTS" id="PR00460">
    <property type="entry name" value="BPEROXIDASE"/>
</dbReference>
<sequence>MRKLSLWAAAIGIAAFGMTHASLSAKPAMKSGGGKVVEGAPKDNSFWWPDQLNLSSLRDHDPRSNPLGEDFNYAEAFKKLDLKAVKQDIDKLLTTSQAWWPADFGNYGPFFIRMSWHSAGTYRTLDGRGGGGQMRFDPLNCWPDNGNLDKARRQLWPIKQKYGPSLS</sequence>
<keyword evidence="7" id="KW-0376">Hydrogen peroxide</keyword>
<organism evidence="11 12">
    <name type="scientific">Pseudobacteriovorax antillogorgiicola</name>
    <dbReference type="NCBI Taxonomy" id="1513793"/>
    <lineage>
        <taxon>Bacteria</taxon>
        <taxon>Pseudomonadati</taxon>
        <taxon>Bdellovibrionota</taxon>
        <taxon>Oligoflexia</taxon>
        <taxon>Oligoflexales</taxon>
        <taxon>Pseudobacteriovoracaceae</taxon>
        <taxon>Pseudobacteriovorax</taxon>
    </lineage>
</organism>
<dbReference type="SUPFAM" id="SSF48113">
    <property type="entry name" value="Heme-dependent peroxidases"/>
    <property type="match status" value="1"/>
</dbReference>
<dbReference type="GO" id="GO:0070301">
    <property type="term" value="P:cellular response to hydrogen peroxide"/>
    <property type="evidence" value="ECO:0007669"/>
    <property type="project" value="TreeGrafter"/>
</dbReference>
<evidence type="ECO:0000256" key="5">
    <source>
        <dbReference type="ARBA" id="ARBA00023002"/>
    </source>
</evidence>
<evidence type="ECO:0000256" key="8">
    <source>
        <dbReference type="ARBA" id="ARBA00049145"/>
    </source>
</evidence>
<accession>A0A1Y6CCS4</accession>
<evidence type="ECO:0000256" key="7">
    <source>
        <dbReference type="ARBA" id="ARBA00023324"/>
    </source>
</evidence>
<dbReference type="GO" id="GO:0046872">
    <property type="term" value="F:metal ion binding"/>
    <property type="evidence" value="ECO:0007669"/>
    <property type="project" value="UniProtKB-KW"/>
</dbReference>
<dbReference type="Gene3D" id="1.10.520.10">
    <property type="match status" value="1"/>
</dbReference>
<dbReference type="InterPro" id="IPR010255">
    <property type="entry name" value="Haem_peroxidase_sf"/>
</dbReference>
<keyword evidence="2 11" id="KW-0575">Peroxidase</keyword>
<keyword evidence="12" id="KW-1185">Reference proteome</keyword>
<dbReference type="Pfam" id="PF00141">
    <property type="entry name" value="peroxidase"/>
    <property type="match status" value="1"/>
</dbReference>
<feature type="domain" description="Plant heme peroxidase family profile" evidence="10">
    <location>
        <begin position="104"/>
        <end position="163"/>
    </location>
</feature>
<evidence type="ECO:0000313" key="11">
    <source>
        <dbReference type="EMBL" id="SMF57157.1"/>
    </source>
</evidence>
<feature type="chain" id="PRO_5013187286" evidence="9">
    <location>
        <begin position="22"/>
        <end position="167"/>
    </location>
</feature>
<dbReference type="GO" id="GO:0042744">
    <property type="term" value="P:hydrogen peroxide catabolic process"/>
    <property type="evidence" value="ECO:0007669"/>
    <property type="project" value="UniProtKB-KW"/>
</dbReference>
<dbReference type="PANTHER" id="PTHR30555">
    <property type="entry name" value="HYDROPEROXIDASE I, BIFUNCTIONAL CATALASE-PEROXIDASE"/>
    <property type="match status" value="1"/>
</dbReference>
<keyword evidence="4" id="KW-0479">Metal-binding</keyword>
<dbReference type="STRING" id="1513793.SAMN06296036_11899"/>
<name>A0A1Y6CCS4_9BACT</name>
<dbReference type="InterPro" id="IPR002016">
    <property type="entry name" value="Haem_peroxidase"/>
</dbReference>
<keyword evidence="6" id="KW-0408">Iron</keyword>
<dbReference type="PROSITE" id="PS00436">
    <property type="entry name" value="PEROXIDASE_2"/>
    <property type="match status" value="1"/>
</dbReference>
<dbReference type="GO" id="GO:0020037">
    <property type="term" value="F:heme binding"/>
    <property type="evidence" value="ECO:0007669"/>
    <property type="project" value="InterPro"/>
</dbReference>
<keyword evidence="9" id="KW-0732">Signal</keyword>
<comment type="catalytic activity">
    <reaction evidence="8">
        <text>2 H2O2 = O2 + 2 H2O</text>
        <dbReference type="Rhea" id="RHEA:20309"/>
        <dbReference type="ChEBI" id="CHEBI:15377"/>
        <dbReference type="ChEBI" id="CHEBI:15379"/>
        <dbReference type="ChEBI" id="CHEBI:16240"/>
        <dbReference type="EC" id="1.11.1.21"/>
    </reaction>
</comment>
<dbReference type="InterPro" id="IPR019794">
    <property type="entry name" value="Peroxidases_AS"/>
</dbReference>
<evidence type="ECO:0000256" key="1">
    <source>
        <dbReference type="ARBA" id="ARBA00001970"/>
    </source>
</evidence>
<evidence type="ECO:0000313" key="12">
    <source>
        <dbReference type="Proteomes" id="UP000192907"/>
    </source>
</evidence>
<dbReference type="EMBL" id="FWZT01000018">
    <property type="protein sequence ID" value="SMF57157.1"/>
    <property type="molecule type" value="Genomic_DNA"/>
</dbReference>
<evidence type="ECO:0000256" key="2">
    <source>
        <dbReference type="ARBA" id="ARBA00022559"/>
    </source>
</evidence>
<keyword evidence="3" id="KW-0349">Heme</keyword>
<dbReference type="GO" id="GO:0005829">
    <property type="term" value="C:cytosol"/>
    <property type="evidence" value="ECO:0007669"/>
    <property type="project" value="TreeGrafter"/>
</dbReference>
<reference evidence="12" key="1">
    <citation type="submission" date="2017-04" db="EMBL/GenBank/DDBJ databases">
        <authorList>
            <person name="Varghese N."/>
            <person name="Submissions S."/>
        </authorList>
    </citation>
    <scope>NUCLEOTIDE SEQUENCE [LARGE SCALE GENOMIC DNA]</scope>
    <source>
        <strain evidence="12">RKEM611</strain>
    </source>
</reference>
<gene>
    <name evidence="11" type="ORF">SAMN06296036_11899</name>
</gene>
<dbReference type="InterPro" id="IPR000763">
    <property type="entry name" value="Catalase_peroxidase"/>
</dbReference>
<dbReference type="PANTHER" id="PTHR30555:SF0">
    <property type="entry name" value="CATALASE-PEROXIDASE"/>
    <property type="match status" value="1"/>
</dbReference>
<proteinExistence type="predicted"/>
<evidence type="ECO:0000256" key="3">
    <source>
        <dbReference type="ARBA" id="ARBA00022617"/>
    </source>
</evidence>
<dbReference type="GO" id="GO:0004096">
    <property type="term" value="F:catalase activity"/>
    <property type="evidence" value="ECO:0007669"/>
    <property type="project" value="InterPro"/>
</dbReference>
<evidence type="ECO:0000256" key="9">
    <source>
        <dbReference type="SAM" id="SignalP"/>
    </source>
</evidence>